<keyword evidence="14" id="KW-1185">Reference proteome</keyword>
<keyword evidence="8 12" id="KW-0812">Transmembrane</keyword>
<evidence type="ECO:0000256" key="1">
    <source>
        <dbReference type="ARBA" id="ARBA00002442"/>
    </source>
</evidence>
<evidence type="ECO:0000256" key="8">
    <source>
        <dbReference type="ARBA" id="ARBA00022692"/>
    </source>
</evidence>
<accession>A0ABS2HJL8</accession>
<evidence type="ECO:0000256" key="6">
    <source>
        <dbReference type="ARBA" id="ARBA00022475"/>
    </source>
</evidence>
<evidence type="ECO:0000313" key="14">
    <source>
        <dbReference type="Proteomes" id="UP000809621"/>
    </source>
</evidence>
<dbReference type="Pfam" id="PF04995">
    <property type="entry name" value="CcmD"/>
    <property type="match status" value="1"/>
</dbReference>
<comment type="subcellular location">
    <subcellularLocation>
        <location evidence="2 12">Cell inner membrane</location>
        <topology evidence="2 12">Single-pass membrane protein</topology>
    </subcellularLocation>
</comment>
<keyword evidence="9 12" id="KW-0201">Cytochrome c-type biogenesis</keyword>
<gene>
    <name evidence="13" type="primary">ccmD</name>
    <name evidence="13" type="ORF">JQC93_07730</name>
</gene>
<feature type="transmembrane region" description="Helical" evidence="12">
    <location>
        <begin position="18"/>
        <end position="36"/>
    </location>
</feature>
<evidence type="ECO:0000313" key="13">
    <source>
        <dbReference type="EMBL" id="MBM7036302.1"/>
    </source>
</evidence>
<organism evidence="13 14">
    <name type="scientific">Vibrio ulleungensis</name>
    <dbReference type="NCBI Taxonomy" id="2807619"/>
    <lineage>
        <taxon>Bacteria</taxon>
        <taxon>Pseudomonadati</taxon>
        <taxon>Pseudomonadota</taxon>
        <taxon>Gammaproteobacteria</taxon>
        <taxon>Vibrionales</taxon>
        <taxon>Vibrionaceae</taxon>
        <taxon>Vibrio</taxon>
    </lineage>
</organism>
<dbReference type="InterPro" id="IPR052075">
    <property type="entry name" value="Heme_exporter_D"/>
</dbReference>
<evidence type="ECO:0000256" key="7">
    <source>
        <dbReference type="ARBA" id="ARBA00022519"/>
    </source>
</evidence>
<evidence type="ECO:0000256" key="2">
    <source>
        <dbReference type="ARBA" id="ARBA00004377"/>
    </source>
</evidence>
<protein>
    <recommendedName>
        <fullName evidence="4 12">Heme exporter protein D</fullName>
    </recommendedName>
</protein>
<comment type="caution">
    <text evidence="13">The sequence shown here is derived from an EMBL/GenBank/DDBJ whole genome shotgun (WGS) entry which is preliminary data.</text>
</comment>
<keyword evidence="10 12" id="KW-1133">Transmembrane helix</keyword>
<dbReference type="PANTHER" id="PTHR37531">
    <property type="entry name" value="HEME EXPORTER PROTEIN D"/>
    <property type="match status" value="1"/>
</dbReference>
<dbReference type="RefSeq" id="WP_205157880.1">
    <property type="nucleotide sequence ID" value="NZ_JAFEUM010000002.1"/>
</dbReference>
<evidence type="ECO:0000256" key="11">
    <source>
        <dbReference type="ARBA" id="ARBA00023136"/>
    </source>
</evidence>
<evidence type="ECO:0000256" key="4">
    <source>
        <dbReference type="ARBA" id="ARBA00016461"/>
    </source>
</evidence>
<name>A0ABS2HJL8_9VIBR</name>
<evidence type="ECO:0000256" key="10">
    <source>
        <dbReference type="ARBA" id="ARBA00022989"/>
    </source>
</evidence>
<comment type="similarity">
    <text evidence="3 12">Belongs to the CcmD/CycX/HelD family.</text>
</comment>
<evidence type="ECO:0000256" key="9">
    <source>
        <dbReference type="ARBA" id="ARBA00022748"/>
    </source>
</evidence>
<comment type="function">
    <text evidence="1 12">Required for the export of heme to the periplasm for the biogenesis of c-type cytochromes.</text>
</comment>
<evidence type="ECO:0000256" key="12">
    <source>
        <dbReference type="RuleBase" id="RU363101"/>
    </source>
</evidence>
<keyword evidence="6 12" id="KW-1003">Cell membrane</keyword>
<dbReference type="EMBL" id="JAFEUM010000002">
    <property type="protein sequence ID" value="MBM7036302.1"/>
    <property type="molecule type" value="Genomic_DNA"/>
</dbReference>
<dbReference type="NCBIfam" id="TIGR03141">
    <property type="entry name" value="cytochro_ccmD"/>
    <property type="match status" value="1"/>
</dbReference>
<sequence>MQFESFGDIFAMGGYAKYVWSGFAVTFLSMFALLIASRNDTKKILNEVNKKKHRQARIDAAKNRENTL</sequence>
<dbReference type="PANTHER" id="PTHR37531:SF1">
    <property type="entry name" value="HEME EXPORTER PROTEIN D"/>
    <property type="match status" value="1"/>
</dbReference>
<keyword evidence="7 12" id="KW-0997">Cell inner membrane</keyword>
<keyword evidence="11 12" id="KW-0472">Membrane</keyword>
<keyword evidence="5 12" id="KW-0813">Transport</keyword>
<reference evidence="13 14" key="1">
    <citation type="submission" date="2021-02" db="EMBL/GenBank/DDBJ databases">
        <authorList>
            <person name="Park J.-S."/>
        </authorList>
    </citation>
    <scope>NUCLEOTIDE SEQUENCE [LARGE SCALE GENOMIC DNA]</scope>
    <source>
        <strain evidence="13 14">188UL20-2</strain>
    </source>
</reference>
<proteinExistence type="inferred from homology"/>
<dbReference type="Proteomes" id="UP000809621">
    <property type="component" value="Unassembled WGS sequence"/>
</dbReference>
<dbReference type="InterPro" id="IPR007078">
    <property type="entry name" value="Haem_export_protD_CcmD"/>
</dbReference>
<evidence type="ECO:0000256" key="5">
    <source>
        <dbReference type="ARBA" id="ARBA00022448"/>
    </source>
</evidence>
<evidence type="ECO:0000256" key="3">
    <source>
        <dbReference type="ARBA" id="ARBA00008741"/>
    </source>
</evidence>